<proteinExistence type="predicted"/>
<dbReference type="PANTHER" id="PTHR43845:SF1">
    <property type="entry name" value="BLR5969 PROTEIN"/>
    <property type="match status" value="1"/>
</dbReference>
<evidence type="ECO:0000313" key="2">
    <source>
        <dbReference type="Proteomes" id="UP001147760"/>
    </source>
</evidence>
<reference evidence="1" key="1">
    <citation type="submission" date="2022-12" db="EMBL/GenBank/DDBJ databases">
        <authorList>
            <person name="Petersen C."/>
        </authorList>
    </citation>
    <scope>NUCLEOTIDE SEQUENCE</scope>
    <source>
        <strain evidence="1">IBT 17660</strain>
    </source>
</reference>
<evidence type="ECO:0008006" key="3">
    <source>
        <dbReference type="Google" id="ProtNLM"/>
    </source>
</evidence>
<dbReference type="OrthoDB" id="5424209at2759"/>
<dbReference type="PANTHER" id="PTHR43845">
    <property type="entry name" value="BLR5969 PROTEIN"/>
    <property type="match status" value="1"/>
</dbReference>
<comment type="caution">
    <text evidence="1">The sequence shown here is derived from an EMBL/GenBank/DDBJ whole genome shotgun (WGS) entry which is preliminary data.</text>
</comment>
<organism evidence="1 2">
    <name type="scientific">Penicillium desertorum</name>
    <dbReference type="NCBI Taxonomy" id="1303715"/>
    <lineage>
        <taxon>Eukaryota</taxon>
        <taxon>Fungi</taxon>
        <taxon>Dikarya</taxon>
        <taxon>Ascomycota</taxon>
        <taxon>Pezizomycotina</taxon>
        <taxon>Eurotiomycetes</taxon>
        <taxon>Eurotiomycetidae</taxon>
        <taxon>Eurotiales</taxon>
        <taxon>Aspergillaceae</taxon>
        <taxon>Penicillium</taxon>
    </lineage>
</organism>
<gene>
    <name evidence="1" type="ORF">N7530_001916</name>
</gene>
<keyword evidence="2" id="KW-1185">Reference proteome</keyword>
<dbReference type="EMBL" id="JAPWDO010000001">
    <property type="protein sequence ID" value="KAJ5487616.1"/>
    <property type="molecule type" value="Genomic_DNA"/>
</dbReference>
<protein>
    <recommendedName>
        <fullName evidence="3">Peptidase S7 domain-containing protein</fullName>
    </recommendedName>
</protein>
<name>A0A9W9XBQ0_9EURO</name>
<dbReference type="AlphaFoldDB" id="A0A9W9XBQ0"/>
<evidence type="ECO:0000313" key="1">
    <source>
        <dbReference type="EMBL" id="KAJ5487616.1"/>
    </source>
</evidence>
<accession>A0A9W9XBQ0</accession>
<reference evidence="1" key="2">
    <citation type="journal article" date="2023" name="IMA Fungus">
        <title>Comparative genomic study of the Penicillium genus elucidates a diverse pangenome and 15 lateral gene transfer events.</title>
        <authorList>
            <person name="Petersen C."/>
            <person name="Sorensen T."/>
            <person name="Nielsen M.R."/>
            <person name="Sondergaard T.E."/>
            <person name="Sorensen J.L."/>
            <person name="Fitzpatrick D.A."/>
            <person name="Frisvad J.C."/>
            <person name="Nielsen K.L."/>
        </authorList>
    </citation>
    <scope>NUCLEOTIDE SEQUENCE</scope>
    <source>
        <strain evidence="1">IBT 17660</strain>
    </source>
</reference>
<sequence length="718" mass="79919">MSSTSSVASSTFSRASAHALSFSSVSPDSSLFSGGFLKSSHRAGGPVLTSLPASTTDNTFTHDPVQLYGPARKALHDLKLHFSFVFLKGRTSKVDPEPAPIPTLLILMPDIPQPDLWYRAAKQIHSDLEPHMQGISVEIIEKNCTTAYTTHSIYPKWKTIAETLLANLNIQEWTGLECWRYGTNTAKHLNPVTIIVQVEKSSTQSFLTANQIIRGILAHFDEPNVDILFMRDGKQNLVENPVLDLNSCRGAIHPGVSLGIHGSSARTSTLGGFVQLRFSGESHWHTYGLTCFHGVWPPEGKRAESMLQIEGAATALSNWEYGPLRLEHPPSTIARQILKVDHPSLGDLQYTIAEIDGIINNIKTEEFLEWEATQTAIEEGEDLRIPESAARRYKGIARQISDLEAHRQPLAMMRDNTRSYFLGHVVAGSGVYRTQKNDAEQAISMDWALIDIASGRLQRQIHGDEVEGNRPFNYDPTRLILPSEFWFNPQLQARSRMKLYKTGCSSGTTSGLYNGLMSVDICRQTARNEGSEKIATWVHTVVSSTSQAFAEPGDSGSWVYTECGDVFGMLIRGDERKGTVSICSIFDIFKDIKVLTDAAEPVAEDNPGAIALTSLQLLRNPLVRYNSGDIGSLHPLPAKAQSQIAPERVPYLRLLRIYGRDEQFSFNWGSNYFHYDTIHKMMQTEEFGILQWQILLGWEQGVQRVESTGPCFAGVFRY</sequence>
<dbReference type="Proteomes" id="UP001147760">
    <property type="component" value="Unassembled WGS sequence"/>
</dbReference>